<name>A0A2V2N4T3_9EURY</name>
<proteinExistence type="predicted"/>
<keyword evidence="2" id="KW-1185">Reference proteome</keyword>
<evidence type="ECO:0000313" key="1">
    <source>
        <dbReference type="EMBL" id="PWR70511.1"/>
    </source>
</evidence>
<accession>A0A2V2N4T3</accession>
<dbReference type="EMBL" id="QGMY01000011">
    <property type="protein sequence ID" value="PWR70511.1"/>
    <property type="molecule type" value="Genomic_DNA"/>
</dbReference>
<protein>
    <recommendedName>
        <fullName evidence="3">Transposase</fullName>
    </recommendedName>
</protein>
<gene>
    <name evidence="1" type="ORF">DK846_14025</name>
</gene>
<sequence>MYEITYYYDKETRRTRQKSRYLGKYVDGKPVRVREKAKNPERVYVYGELIPYLNAIRSLELHEILGTHLTEHEARISLTLAIIALTCPDAIYNPGAWFEGTALSRIYPGLKISSQTVSKLLKKLGETGLPMDICRSCISKQESGDSRVYDLMIPKRHHSTSLRRQQVNTQFFDQISLYYDWSMSVPAAYFPHPKNLTATRLVKNAVAGMHIFHYRSTTLISGREFNSSMNIYGLIFSGTPFVIPINPDNELVREEIKRRRSELMHPKNLKIFHGETLFVVPISIPVESVQMHGYVCYSPRQDEEERNEYNEDLELILDSLHNTPIYKWTDPAAAVHDIAGRYEPFIQWKVEEGRLHVSIKQKAVSRQLRDGGISVILYGGGDFQWDQCMQWTSEQKEDELFFGTVISSLQIYPHTVDADMIRQGLFFIAYISLMLKRWVERQFESAGLLSVSSVQKIMIDLAKIRLIGLGNDRTVVTGLHSRQHDILECLKWPADLQA</sequence>
<evidence type="ECO:0000313" key="2">
    <source>
        <dbReference type="Proteomes" id="UP000245657"/>
    </source>
</evidence>
<organism evidence="1 2">
    <name type="scientific">Methanospirillum lacunae</name>
    <dbReference type="NCBI Taxonomy" id="668570"/>
    <lineage>
        <taxon>Archaea</taxon>
        <taxon>Methanobacteriati</taxon>
        <taxon>Methanobacteriota</taxon>
        <taxon>Stenosarchaea group</taxon>
        <taxon>Methanomicrobia</taxon>
        <taxon>Methanomicrobiales</taxon>
        <taxon>Methanospirillaceae</taxon>
        <taxon>Methanospirillum</taxon>
    </lineage>
</organism>
<comment type="caution">
    <text evidence="1">The sequence shown here is derived from an EMBL/GenBank/DDBJ whole genome shotgun (WGS) entry which is preliminary data.</text>
</comment>
<dbReference type="Proteomes" id="UP000245657">
    <property type="component" value="Unassembled WGS sequence"/>
</dbReference>
<evidence type="ECO:0008006" key="3">
    <source>
        <dbReference type="Google" id="ProtNLM"/>
    </source>
</evidence>
<dbReference type="AlphaFoldDB" id="A0A2V2N4T3"/>
<dbReference type="PANTHER" id="PTHR34614">
    <property type="match status" value="1"/>
</dbReference>
<dbReference type="PANTHER" id="PTHR34614:SF2">
    <property type="entry name" value="TRANSPOSASE IS4-LIKE DOMAIN-CONTAINING PROTEIN"/>
    <property type="match status" value="1"/>
</dbReference>
<reference evidence="1 2" key="1">
    <citation type="submission" date="2018-05" db="EMBL/GenBank/DDBJ databases">
        <title>Draft genome of Methanospirillum lacunae Ki8-1.</title>
        <authorList>
            <person name="Dueholm M.S."/>
            <person name="Nielsen P.H."/>
            <person name="Bakmann L.F."/>
            <person name="Otzen D.E."/>
        </authorList>
    </citation>
    <scope>NUCLEOTIDE SEQUENCE [LARGE SCALE GENOMIC DNA]</scope>
    <source>
        <strain evidence="1 2">Ki8-1</strain>
    </source>
</reference>